<dbReference type="AlphaFoldDB" id="A0A858SS43"/>
<keyword evidence="1" id="KW-0472">Membrane</keyword>
<evidence type="ECO:0000313" key="3">
    <source>
        <dbReference type="Proteomes" id="UP000503308"/>
    </source>
</evidence>
<name>A0A858SS43_9RHOB</name>
<feature type="transmembrane region" description="Helical" evidence="1">
    <location>
        <begin position="16"/>
        <end position="33"/>
    </location>
</feature>
<dbReference type="Proteomes" id="UP000503308">
    <property type="component" value="Chromosome"/>
</dbReference>
<evidence type="ECO:0000313" key="2">
    <source>
        <dbReference type="EMBL" id="QJF50807.1"/>
    </source>
</evidence>
<protein>
    <submittedName>
        <fullName evidence="2">Uncharacterized protein</fullName>
    </submittedName>
</protein>
<dbReference type="RefSeq" id="WP_169640023.1">
    <property type="nucleotide sequence ID" value="NZ_CP048788.1"/>
</dbReference>
<keyword evidence="3" id="KW-1185">Reference proteome</keyword>
<sequence length="145" mass="16354">MAAETFQYRRRGRSRAALLTVGLVWLALLAAIVLLDAAWWLVAIIGFFSLPAIWELISNPEAGLDLDDSTVRWFSGRREAKMTLSELAKLRLDTRLDFSVRATLIPHEGRKIRLPYECTPPHEALEQAFAARGIASERHHFSLIG</sequence>
<keyword evidence="1" id="KW-1133">Transmembrane helix</keyword>
<dbReference type="KEGG" id="rpon:G3256_06375"/>
<dbReference type="EMBL" id="CP048788">
    <property type="protein sequence ID" value="QJF50807.1"/>
    <property type="molecule type" value="Genomic_DNA"/>
</dbReference>
<keyword evidence="1" id="KW-0812">Transmembrane</keyword>
<reference evidence="2 3" key="1">
    <citation type="submission" date="2020-02" db="EMBL/GenBank/DDBJ databases">
        <title>Genome sequence of Roseobacter ponti.</title>
        <authorList>
            <person name="Hollensteiner J."/>
            <person name="Schneider D."/>
            <person name="Poehlein A."/>
            <person name="Daniel R."/>
        </authorList>
    </citation>
    <scope>NUCLEOTIDE SEQUENCE [LARGE SCALE GENOMIC DNA]</scope>
    <source>
        <strain evidence="2 3">DSM 106830</strain>
    </source>
</reference>
<accession>A0A858SS43</accession>
<proteinExistence type="predicted"/>
<organism evidence="2 3">
    <name type="scientific">Roseobacter ponti</name>
    <dbReference type="NCBI Taxonomy" id="1891787"/>
    <lineage>
        <taxon>Bacteria</taxon>
        <taxon>Pseudomonadati</taxon>
        <taxon>Pseudomonadota</taxon>
        <taxon>Alphaproteobacteria</taxon>
        <taxon>Rhodobacterales</taxon>
        <taxon>Roseobacteraceae</taxon>
        <taxon>Roseobacter</taxon>
    </lineage>
</organism>
<gene>
    <name evidence="2" type="ORF">G3256_06375</name>
</gene>
<evidence type="ECO:0000256" key="1">
    <source>
        <dbReference type="SAM" id="Phobius"/>
    </source>
</evidence>